<dbReference type="AlphaFoldDB" id="A0A6P0UHE5"/>
<proteinExistence type="predicted"/>
<dbReference type="RefSeq" id="WP_163605091.1">
    <property type="nucleotide sequence ID" value="NZ_JAABOO010000001.1"/>
</dbReference>
<reference evidence="3 4" key="1">
    <citation type="submission" date="2020-01" db="EMBL/GenBank/DDBJ databases">
        <title>Leptobacterium flavescens.</title>
        <authorList>
            <person name="Wang G."/>
        </authorList>
    </citation>
    <scope>NUCLEOTIDE SEQUENCE [LARGE SCALE GENOMIC DNA]</scope>
    <source>
        <strain evidence="3 4">KCTC 22160</strain>
    </source>
</reference>
<dbReference type="EMBL" id="JAABOO010000001">
    <property type="protein sequence ID" value="NER12052.1"/>
    <property type="molecule type" value="Genomic_DNA"/>
</dbReference>
<gene>
    <name evidence="3" type="ORF">GWK08_01240</name>
</gene>
<organism evidence="3 4">
    <name type="scientific">Leptobacterium flavescens</name>
    <dbReference type="NCBI Taxonomy" id="472055"/>
    <lineage>
        <taxon>Bacteria</taxon>
        <taxon>Pseudomonadati</taxon>
        <taxon>Bacteroidota</taxon>
        <taxon>Flavobacteriia</taxon>
        <taxon>Flavobacteriales</taxon>
        <taxon>Flavobacteriaceae</taxon>
        <taxon>Leptobacterium</taxon>
    </lineage>
</organism>
<keyword evidence="1" id="KW-0175">Coiled coil</keyword>
<feature type="coiled-coil region" evidence="1">
    <location>
        <begin position="212"/>
        <end position="239"/>
    </location>
</feature>
<feature type="compositionally biased region" description="Basic and acidic residues" evidence="2">
    <location>
        <begin position="278"/>
        <end position="287"/>
    </location>
</feature>
<protein>
    <submittedName>
        <fullName evidence="3">Uncharacterized protein</fullName>
    </submittedName>
</protein>
<keyword evidence="4" id="KW-1185">Reference proteome</keyword>
<dbReference type="Proteomes" id="UP000468581">
    <property type="component" value="Unassembled WGS sequence"/>
</dbReference>
<evidence type="ECO:0000256" key="2">
    <source>
        <dbReference type="SAM" id="MobiDB-lite"/>
    </source>
</evidence>
<evidence type="ECO:0000313" key="3">
    <source>
        <dbReference type="EMBL" id="NER12052.1"/>
    </source>
</evidence>
<evidence type="ECO:0000313" key="4">
    <source>
        <dbReference type="Proteomes" id="UP000468581"/>
    </source>
</evidence>
<feature type="region of interest" description="Disordered" evidence="2">
    <location>
        <begin position="277"/>
        <end position="301"/>
    </location>
</feature>
<evidence type="ECO:0000256" key="1">
    <source>
        <dbReference type="SAM" id="Coils"/>
    </source>
</evidence>
<sequence length="301" mass="33390">MASKNGNDNGNNPEAIICETLTVIKNEKNAADSSEAAGRTLQESKEKAQGYKICCLDSAEKSHKVYQDIMSCVTLGNYKKTEIIQGNTEEYIKKDEDIEKLIKESSKLLNEMRVKMEEAHNAACAMSNCVKNKLFPKSGKPSKDGKIGEIEHDLKEIMDKTKTLDEKGQNAFESAVTIAGIQTFTNTHSLKEFVKLLVDAVKIFKDCVDANIKSTAEDVSKAREELNAVVEELAQIMCDTASESTTSQGLECIIKFICESECDGECLDLCEEYGSCYDKGKENEGRKKTPRRKGKQSADQY</sequence>
<comment type="caution">
    <text evidence="3">The sequence shown here is derived from an EMBL/GenBank/DDBJ whole genome shotgun (WGS) entry which is preliminary data.</text>
</comment>
<accession>A0A6P0UHE5</accession>
<name>A0A6P0UHE5_9FLAO</name>